<keyword evidence="1" id="KW-0677">Repeat</keyword>
<organism evidence="3 4">
    <name type="scientific">Gemmatimonas phototrophica</name>
    <dbReference type="NCBI Taxonomy" id="1379270"/>
    <lineage>
        <taxon>Bacteria</taxon>
        <taxon>Pseudomonadati</taxon>
        <taxon>Gemmatimonadota</taxon>
        <taxon>Gemmatimonadia</taxon>
        <taxon>Gemmatimonadales</taxon>
        <taxon>Gemmatimonadaceae</taxon>
        <taxon>Gemmatimonas</taxon>
    </lineage>
</organism>
<dbReference type="OrthoDB" id="9787613at2"/>
<dbReference type="InterPro" id="IPR019734">
    <property type="entry name" value="TPR_rpt"/>
</dbReference>
<dbReference type="InterPro" id="IPR051012">
    <property type="entry name" value="CellSynth/LPSAsmb/PSIAsmb"/>
</dbReference>
<evidence type="ECO:0000313" key="4">
    <source>
        <dbReference type="Proteomes" id="UP000076404"/>
    </source>
</evidence>
<accession>A0A143BN59</accession>
<evidence type="ECO:0000313" key="3">
    <source>
        <dbReference type="EMBL" id="AMW05864.1"/>
    </source>
</evidence>
<dbReference type="PANTHER" id="PTHR45586">
    <property type="entry name" value="TPR REPEAT-CONTAINING PROTEIN PA4667"/>
    <property type="match status" value="1"/>
</dbReference>
<dbReference type="RefSeq" id="WP_026848417.1">
    <property type="nucleotide sequence ID" value="NZ_CP011454.1"/>
</dbReference>
<gene>
    <name evidence="3" type="ORF">GEMMAAP_15830</name>
</gene>
<evidence type="ECO:0000256" key="1">
    <source>
        <dbReference type="ARBA" id="ARBA00022737"/>
    </source>
</evidence>
<evidence type="ECO:0000256" key="2">
    <source>
        <dbReference type="ARBA" id="ARBA00022803"/>
    </source>
</evidence>
<dbReference type="Proteomes" id="UP000076404">
    <property type="component" value="Chromosome"/>
</dbReference>
<name>A0A143BN59_9BACT</name>
<dbReference type="PANTHER" id="PTHR45586:SF1">
    <property type="entry name" value="LIPOPOLYSACCHARIDE ASSEMBLY PROTEIN B"/>
    <property type="match status" value="1"/>
</dbReference>
<reference evidence="3 4" key="1">
    <citation type="journal article" date="2014" name="Proc. Natl. Acad. Sci. U.S.A.">
        <title>Functional type 2 photosynthetic reaction centers found in the rare bacterial phylum Gemmatimonadetes.</title>
        <authorList>
            <person name="Zeng Y."/>
            <person name="Feng F."/>
            <person name="Medova H."/>
            <person name="Dean J."/>
            <person name="Koblizek M."/>
        </authorList>
    </citation>
    <scope>NUCLEOTIDE SEQUENCE [LARGE SCALE GENOMIC DNA]</scope>
    <source>
        <strain evidence="3 4">AP64</strain>
    </source>
</reference>
<evidence type="ECO:0008006" key="5">
    <source>
        <dbReference type="Google" id="ProtNLM"/>
    </source>
</evidence>
<reference evidence="3 4" key="2">
    <citation type="journal article" date="2016" name="Environ. Microbiol. Rep.">
        <title>Metagenomic evidence for the presence of phototrophic Gemmatimonadetes bacteria in diverse environments.</title>
        <authorList>
            <person name="Zeng Y."/>
            <person name="Baumbach J."/>
            <person name="Barbosa E.G."/>
            <person name="Azevedo V."/>
            <person name="Zhang C."/>
            <person name="Koblizek M."/>
        </authorList>
    </citation>
    <scope>NUCLEOTIDE SEQUENCE [LARGE SCALE GENOMIC DNA]</scope>
    <source>
        <strain evidence="3 4">AP64</strain>
    </source>
</reference>
<dbReference type="Pfam" id="PF13432">
    <property type="entry name" value="TPR_16"/>
    <property type="match status" value="2"/>
</dbReference>
<dbReference type="eggNOG" id="COG4783">
    <property type="taxonomic scope" value="Bacteria"/>
</dbReference>
<dbReference type="STRING" id="1379270.GEMMAAP_15830"/>
<proteinExistence type="predicted"/>
<dbReference type="SMART" id="SM00028">
    <property type="entry name" value="TPR"/>
    <property type="match status" value="4"/>
</dbReference>
<dbReference type="AlphaFoldDB" id="A0A143BN59"/>
<dbReference type="EMBL" id="CP011454">
    <property type="protein sequence ID" value="AMW05864.1"/>
    <property type="molecule type" value="Genomic_DNA"/>
</dbReference>
<dbReference type="Gene3D" id="1.25.40.10">
    <property type="entry name" value="Tetratricopeptide repeat domain"/>
    <property type="match status" value="3"/>
</dbReference>
<dbReference type="InterPro" id="IPR011990">
    <property type="entry name" value="TPR-like_helical_dom_sf"/>
</dbReference>
<keyword evidence="2" id="KW-0802">TPR repeat</keyword>
<dbReference type="KEGG" id="gph:GEMMAAP_15830"/>
<dbReference type="SUPFAM" id="SSF48452">
    <property type="entry name" value="TPR-like"/>
    <property type="match status" value="2"/>
</dbReference>
<dbReference type="eggNOG" id="COG0457">
    <property type="taxonomic scope" value="Bacteria"/>
</dbReference>
<protein>
    <recommendedName>
        <fullName evidence="5">Tetratricopeptide repeat protein</fullName>
    </recommendedName>
</protein>
<keyword evidence="4" id="KW-1185">Reference proteome</keyword>
<sequence>MLLAPALSRAQAPNRSDRYAAEVAQAESAARRGARQDAMVRARRVVMAYEQQGAQTSAEYTSAGRAYVLLGSGNAGAIRSALSAFDRAVRADSANLDAQHRIGTLFLEKYNAPEARASFEGMLKRAPNNPDALLGLAQVEEFEGKGTAMVTARKALMTAPAHAGALAFVARLQLDAEAFDSARTTAERAIVADSALMDAWAVLGAQAWVTGDSATYKRALLAATALQPRPAAFLTALAEAAVRQRRYAEAVALAQQAVQYDSASIEALGVLGTTQLRIGQMTEGRAAVERAFALDPFNLWHKNTLDLLDKMRTFTTITKGRFAVVAPVDDAELLSLYIMPLLERAYDSLAVRYGYRAPTPVRLEFFRQHADFSVRTVGLTGLGALGVSFGSLLAMDTPNARERGTFNWGSTAWHELTHAFTLGASAHRVPRWLSEGLSVLEERRANIGWGARTTLPWMLAYRAGRLRNVSQLTDGFMRPRYPEETSFSYYQASLFCEWVELTKGAAALPALLVAYRDGLDTPAVMQRVLGLTMPQVDTQFDAWVKQRFAAELQAVAGSSPTDSSGGDFVRLMQRAVSLIDSQRDSARTMLERAHRAFPSYAGDDGPAWHLARLALLANDTSLAVQMLEQVTSRDETAYGANKLEAELRERRGDLTGAAAAIERLLWVWPYIAGDHEALAILAARQGDHARAIRERRAVIALRPPDLTEARYELARALAAGGDVAAARRELLGILEDAPSYENAQQLLLELRKRGGVR</sequence>